<comment type="caution">
    <text evidence="1">The sequence shown here is derived from an EMBL/GenBank/DDBJ whole genome shotgun (WGS) entry which is preliminary data.</text>
</comment>
<name>A0ABV6VFY2_9ACTN</name>
<dbReference type="InterPro" id="IPR036390">
    <property type="entry name" value="WH_DNA-bd_sf"/>
</dbReference>
<dbReference type="Pfam" id="PF10400">
    <property type="entry name" value="Vir_act_alpha_C"/>
    <property type="match status" value="1"/>
</dbReference>
<dbReference type="Proteomes" id="UP001592582">
    <property type="component" value="Unassembled WGS sequence"/>
</dbReference>
<dbReference type="InterPro" id="IPR005149">
    <property type="entry name" value="Tscrpt_reg_PadR_N"/>
</dbReference>
<dbReference type="InterPro" id="IPR036388">
    <property type="entry name" value="WH-like_DNA-bd_sf"/>
</dbReference>
<keyword evidence="2" id="KW-1185">Reference proteome</keyword>
<gene>
    <name evidence="1" type="ORF">ACEZDG_25510</name>
</gene>
<reference evidence="1 2" key="1">
    <citation type="submission" date="2024-09" db="EMBL/GenBank/DDBJ databases">
        <authorList>
            <person name="Lee S.D."/>
        </authorList>
    </citation>
    <scope>NUCLEOTIDE SEQUENCE [LARGE SCALE GENOMIC DNA]</scope>
    <source>
        <strain evidence="1 2">N1-1</strain>
    </source>
</reference>
<sequence>MSLQHAILTALLEQPSSGLELTRRFDRSIGFFWSATHQQIYRDLARLEQSGLIHELPLPPTQGRRKEYEVLPAGRAELARWIGEEQPPRAAREPMALRMRALAAVVAGGEGYGSGNGEGDGNGAAVALAAEVARQLELHRQQLAEYRSFEARDLAGGEPKELAQRLQHQVLRAGIGLEQFWADWLTETLAVIKDGQ</sequence>
<dbReference type="Gene3D" id="6.10.140.190">
    <property type="match status" value="1"/>
</dbReference>
<dbReference type="Gene3D" id="1.10.10.10">
    <property type="entry name" value="Winged helix-like DNA-binding domain superfamily/Winged helix DNA-binding domain"/>
    <property type="match status" value="1"/>
</dbReference>
<organism evidence="1 2">
    <name type="scientific">Streptacidiphilus alkalitolerans</name>
    <dbReference type="NCBI Taxonomy" id="3342712"/>
    <lineage>
        <taxon>Bacteria</taxon>
        <taxon>Bacillati</taxon>
        <taxon>Actinomycetota</taxon>
        <taxon>Actinomycetes</taxon>
        <taxon>Kitasatosporales</taxon>
        <taxon>Streptomycetaceae</taxon>
        <taxon>Streptacidiphilus</taxon>
    </lineage>
</organism>
<evidence type="ECO:0000313" key="2">
    <source>
        <dbReference type="Proteomes" id="UP001592582"/>
    </source>
</evidence>
<dbReference type="PANTHER" id="PTHR43252">
    <property type="entry name" value="TRANSCRIPTIONAL REGULATOR YQJI"/>
    <property type="match status" value="1"/>
</dbReference>
<proteinExistence type="predicted"/>
<protein>
    <submittedName>
        <fullName evidence="1">PadR family transcriptional regulator</fullName>
    </submittedName>
</protein>
<dbReference type="Pfam" id="PF03551">
    <property type="entry name" value="PadR"/>
    <property type="match status" value="1"/>
</dbReference>
<evidence type="ECO:0000313" key="1">
    <source>
        <dbReference type="EMBL" id="MFC1412631.1"/>
    </source>
</evidence>
<dbReference type="InterPro" id="IPR018309">
    <property type="entry name" value="Tscrpt_reg_PadR_C"/>
</dbReference>
<dbReference type="EMBL" id="JBHEZX010000012">
    <property type="protein sequence ID" value="MFC1412631.1"/>
    <property type="molecule type" value="Genomic_DNA"/>
</dbReference>
<accession>A0ABV6VFY2</accession>
<dbReference type="PANTHER" id="PTHR43252:SF4">
    <property type="entry name" value="TRANSCRIPTIONAL REGULATORY PROTEIN"/>
    <property type="match status" value="1"/>
</dbReference>
<dbReference type="SUPFAM" id="SSF46785">
    <property type="entry name" value="Winged helix' DNA-binding domain"/>
    <property type="match status" value="1"/>
</dbReference>